<proteinExistence type="predicted"/>
<dbReference type="PANTHER" id="PTHR30408">
    <property type="entry name" value="TYPE-1 RESTRICTION ENZYME ECOKI SPECIFICITY PROTEIN"/>
    <property type="match status" value="1"/>
</dbReference>
<dbReference type="InterPro" id="IPR044946">
    <property type="entry name" value="Restrct_endonuc_typeI_TRD_sf"/>
</dbReference>
<keyword evidence="3" id="KW-0540">Nuclease</keyword>
<dbReference type="GO" id="GO:0004519">
    <property type="term" value="F:endonuclease activity"/>
    <property type="evidence" value="ECO:0007669"/>
    <property type="project" value="UniProtKB-KW"/>
</dbReference>
<sequence length="468" mass="52200">MRTGTATRAELDGEGTRLQAGYHLSEDQRAVARLRKLAGQCVPLGQLVEHEGLFTGSIFKRVYASGAAHGKPYVSPSDLLKVEVRSCSFLSPLVGSDRIERLALKPGTVLVTCSGMNLGQAIWCRPDMDGLIASHDLIRIEVNGSRVPAGYVYAYLAGRFGHAWIRKQIYGGNIKHVEADHLEPLPVPRLDPQLEVDVDAKVRRFAELVASYRQGLDAATQLLFSHLEIEDIDAEQWWDDSRHLGWVHHGASRETLRALNHHPVAAELAGRIRAGTHSLLGELCRPELFKGKIIFKRIDAEPPYAVMLLGQRNAFRLRPYGRMISKASIQGLGLQVPPLSTMIPSHGTLGEGELYCRAFIVTSETAKYAYSGDFFRCIPIPEKVPPGYLFAFLRSETAFRLLRSISAGGKQQEQHPALMWRMPIPRLEAPREEEIHQRIVTACEQLDEALLLEEQARKEVERAIQEAS</sequence>
<dbReference type="Proteomes" id="UP000282926">
    <property type="component" value="Unassembled WGS sequence"/>
</dbReference>
<evidence type="ECO:0000256" key="2">
    <source>
        <dbReference type="ARBA" id="ARBA00023125"/>
    </source>
</evidence>
<dbReference type="Gene3D" id="3.90.220.20">
    <property type="entry name" value="DNA methylase specificity domains"/>
    <property type="match status" value="2"/>
</dbReference>
<protein>
    <submittedName>
        <fullName evidence="3">Restriction endonuclease subunit S</fullName>
    </submittedName>
</protein>
<reference evidence="3 4" key="1">
    <citation type="submission" date="2019-01" db="EMBL/GenBank/DDBJ databases">
        <title>Lujinxingia litoralis gen. nov., sp. nov. and Lujinxingia sediminis gen. nov., sp. nov., new members in the order Bradymonadales, isolated from coastal sediment.</title>
        <authorList>
            <person name="Li C.-M."/>
        </authorList>
    </citation>
    <scope>NUCLEOTIDE SEQUENCE [LARGE SCALE GENOMIC DNA]</scope>
    <source>
        <strain evidence="3 4">SEH01</strain>
    </source>
</reference>
<keyword evidence="3" id="KW-0378">Hydrolase</keyword>
<dbReference type="NCBIfam" id="NF047740">
    <property type="entry name" value="antiphage_MADS5"/>
    <property type="match status" value="1"/>
</dbReference>
<accession>A0ABY0CUG5</accession>
<name>A0ABY0CUG5_9DELT</name>
<evidence type="ECO:0000313" key="3">
    <source>
        <dbReference type="EMBL" id="RVU46686.1"/>
    </source>
</evidence>
<organism evidence="3 4">
    <name type="scientific">Lujinxingia sediminis</name>
    <dbReference type="NCBI Taxonomy" id="2480984"/>
    <lineage>
        <taxon>Bacteria</taxon>
        <taxon>Deltaproteobacteria</taxon>
        <taxon>Bradymonadales</taxon>
        <taxon>Lujinxingiaceae</taxon>
        <taxon>Lujinxingia</taxon>
    </lineage>
</organism>
<keyword evidence="3" id="KW-0255">Endonuclease</keyword>
<dbReference type="InterPro" id="IPR052021">
    <property type="entry name" value="Type-I_RS_S_subunit"/>
</dbReference>
<dbReference type="EMBL" id="SADD01000002">
    <property type="protein sequence ID" value="RVU46686.1"/>
    <property type="molecule type" value="Genomic_DNA"/>
</dbReference>
<keyword evidence="2" id="KW-0238">DNA-binding</keyword>
<keyword evidence="4" id="KW-1185">Reference proteome</keyword>
<keyword evidence="1" id="KW-0680">Restriction system</keyword>
<dbReference type="RefSeq" id="WP_127779524.1">
    <property type="nucleotide sequence ID" value="NZ_SADD01000002.1"/>
</dbReference>
<gene>
    <name evidence="3" type="ORF">EA187_05995</name>
</gene>
<comment type="caution">
    <text evidence="3">The sequence shown here is derived from an EMBL/GenBank/DDBJ whole genome shotgun (WGS) entry which is preliminary data.</text>
</comment>
<evidence type="ECO:0000256" key="1">
    <source>
        <dbReference type="ARBA" id="ARBA00022747"/>
    </source>
</evidence>
<dbReference type="PANTHER" id="PTHR30408:SF12">
    <property type="entry name" value="TYPE I RESTRICTION ENZYME MJAVIII SPECIFICITY SUBUNIT"/>
    <property type="match status" value="1"/>
</dbReference>
<dbReference type="SUPFAM" id="SSF116734">
    <property type="entry name" value="DNA methylase specificity domain"/>
    <property type="match status" value="2"/>
</dbReference>
<evidence type="ECO:0000313" key="4">
    <source>
        <dbReference type="Proteomes" id="UP000282926"/>
    </source>
</evidence>